<dbReference type="PANTHER" id="PTHR23412">
    <property type="entry name" value="STEREOCILIN RELATED"/>
    <property type="match status" value="1"/>
</dbReference>
<dbReference type="InterPro" id="IPR010335">
    <property type="entry name" value="Mesothelin"/>
</dbReference>
<dbReference type="PANTHER" id="PTHR23412:SF21">
    <property type="entry name" value="OTOANCORIN ISOFORM X1"/>
    <property type="match status" value="1"/>
</dbReference>
<evidence type="ECO:0000256" key="1">
    <source>
        <dbReference type="ARBA" id="ARBA00004370"/>
    </source>
</evidence>
<keyword evidence="5" id="KW-0472">Membrane</keyword>
<evidence type="ECO:0000313" key="8">
    <source>
        <dbReference type="Proteomes" id="UP000694891"/>
    </source>
</evidence>
<evidence type="ECO:0000256" key="7">
    <source>
        <dbReference type="SAM" id="MobiDB-lite"/>
    </source>
</evidence>
<name>A0A9Y4KB28_9TELE</name>
<dbReference type="GO" id="GO:0007160">
    <property type="term" value="P:cell-matrix adhesion"/>
    <property type="evidence" value="ECO:0007669"/>
    <property type="project" value="TreeGrafter"/>
</dbReference>
<dbReference type="CTD" id="146183"/>
<dbReference type="GO" id="GO:0016020">
    <property type="term" value="C:membrane"/>
    <property type="evidence" value="ECO:0007669"/>
    <property type="project" value="UniProtKB-SubCell"/>
</dbReference>
<dbReference type="GO" id="GO:0009986">
    <property type="term" value="C:cell surface"/>
    <property type="evidence" value="ECO:0007669"/>
    <property type="project" value="TreeGrafter"/>
</dbReference>
<dbReference type="Pfam" id="PF06060">
    <property type="entry name" value="Mesothelin"/>
    <property type="match status" value="1"/>
</dbReference>
<gene>
    <name evidence="9" type="primary">otoa</name>
</gene>
<protein>
    <submittedName>
        <fullName evidence="9">Otoancorin</fullName>
    </submittedName>
</protein>
<dbReference type="RefSeq" id="XP_008285976.1">
    <property type="nucleotide sequence ID" value="XM_008287754.1"/>
</dbReference>
<organism evidence="8 9">
    <name type="scientific">Stegastes partitus</name>
    <name type="common">bicolor damselfish</name>
    <dbReference type="NCBI Taxonomy" id="144197"/>
    <lineage>
        <taxon>Eukaryota</taxon>
        <taxon>Metazoa</taxon>
        <taxon>Chordata</taxon>
        <taxon>Craniata</taxon>
        <taxon>Vertebrata</taxon>
        <taxon>Euteleostomi</taxon>
        <taxon>Actinopterygii</taxon>
        <taxon>Neopterygii</taxon>
        <taxon>Teleostei</taxon>
        <taxon>Neoteleostei</taxon>
        <taxon>Acanthomorphata</taxon>
        <taxon>Ovalentaria</taxon>
        <taxon>Pomacentridae</taxon>
        <taxon>Stegastes</taxon>
    </lineage>
</organism>
<keyword evidence="6" id="KW-0325">Glycoprotein</keyword>
<evidence type="ECO:0000256" key="6">
    <source>
        <dbReference type="ARBA" id="ARBA00023180"/>
    </source>
</evidence>
<dbReference type="AlphaFoldDB" id="A0A9Y4KB28"/>
<evidence type="ECO:0000256" key="4">
    <source>
        <dbReference type="ARBA" id="ARBA00022889"/>
    </source>
</evidence>
<evidence type="ECO:0000256" key="3">
    <source>
        <dbReference type="ARBA" id="ARBA00022729"/>
    </source>
</evidence>
<reference evidence="9" key="1">
    <citation type="submission" date="2025-08" db="UniProtKB">
        <authorList>
            <consortium name="RefSeq"/>
        </authorList>
    </citation>
    <scope>IDENTIFICATION</scope>
</reference>
<evidence type="ECO:0000256" key="5">
    <source>
        <dbReference type="ARBA" id="ARBA00023136"/>
    </source>
</evidence>
<comment type="subcellular location">
    <subcellularLocation>
        <location evidence="1">Membrane</location>
    </subcellularLocation>
</comment>
<dbReference type="InterPro" id="IPR026664">
    <property type="entry name" value="Stereocilin-rel"/>
</dbReference>
<evidence type="ECO:0000256" key="2">
    <source>
        <dbReference type="ARBA" id="ARBA00011016"/>
    </source>
</evidence>
<keyword evidence="8" id="KW-1185">Reference proteome</keyword>
<evidence type="ECO:0000313" key="9">
    <source>
        <dbReference type="RefSeq" id="XP_008285976.1"/>
    </source>
</evidence>
<keyword evidence="3" id="KW-0732">Signal</keyword>
<sequence>MWRVAVTGVAAPDAKLLAAIFKNGGVPMDDMSSEQYDKLQAIFLHVLASVTGDKDANKEPPRLPPMDVSEKMEPSMCYLRAFVAPAAWMIVTGQGENSLDADDYDAVKWAAEPIFQLKKLDLPSKVDGKNMKETMSLLQDMYGSMSENQRTQVSKWEKEQIAEEYSKCTMKPPSESKSMPMGRCKPSEQWLSSEAMDMMGSYLSAVQPADLDSSSKETMCQLFSSGRFRSKMKKANMKPSLRKKFLGKFKECSKGNNVAEDMENLGPLACFNYDVPDLTPNDTKKALAQLDKCDNRLIKKVKKRLVNSFMSNSPAAQSVLDVLNKSLSLLSPKQLSEIPTDKLREYIKKLGQSVKWTKKQLRTLVKKQLGGKKCKDASPEDLEALKPIAEGLPRCLIKKMKAKDILNNTAGLTRKTKKGKLKAMLEQMKNMSISDLVEKLSGPFLPVLSPERLKKVNITSLSKSDNDVWTQSQAAVLVKKLLVLTFRKLHSLIQGVTCKMIDEVADRDVQDMAQGIVENEKWVSKMQAKCAARKIFAKLEKERSNYFKTITEDELDRIDIFFLLHLPPKKVKDLPDSVCPTLLDKLEIANLSKVPFRSPCRPALAQKALRCLTQEKDLSELTFESVSKLGQFLCELPPSKLANIAPDVLNSSLKAMASCQHIPQRYRKEIMALVTKNFGKPSDWSAETVESLCPLLDDDGIAALPNTTEVKDVIVYTLSHLFDPPKALRKKLFDLSTAGTSNAVRRKRAADSITEPTLAVIEDLERDNVFWSPEQLDRMSKDTFLAGLETLEEIPDFSEKQLSVLSKKAVEAFGPVSQMTEDDVLQLGCIIQGFSNSDLEQLPLSLDAVEELALCNWTDSQMESVWKAVAKHEDLKPQQMGASHMVALNCFICGLNSDEINQLNAAAFRDAVGSMENVRCSFKALEKVKPLVLSARGDPSTWEEAEVSELGNFLAGLTGKELASMPPSVLPFLSKTCIPLIPPENIAAFSAAQLSSLGPDNAAMLTVQQRAALTDEQRNALERAETGSDDGSDDGSGEEPNNTTIMAGAPSLSVEGVAAFVKPALVLLMGFLLL</sequence>
<keyword evidence="4" id="KW-0130">Cell adhesion</keyword>
<dbReference type="GeneID" id="103361621"/>
<feature type="compositionally biased region" description="Acidic residues" evidence="7">
    <location>
        <begin position="1027"/>
        <end position="1037"/>
    </location>
</feature>
<dbReference type="Proteomes" id="UP000694891">
    <property type="component" value="Unplaced"/>
</dbReference>
<accession>A0A9Y4KB28</accession>
<feature type="region of interest" description="Disordered" evidence="7">
    <location>
        <begin position="1022"/>
        <end position="1046"/>
    </location>
</feature>
<comment type="similarity">
    <text evidence="2">Belongs to the mesothelin family.</text>
</comment>
<proteinExistence type="inferred from homology"/>